<sequence>MTKKTPSFRSPLMFCYFLILLVSGCGEKSSKKEKQESVPAEETVVAETADSDKKILFFGDSLTAGYGLEMGEAFPSVIQQKIDSLGLNYSVINAGLSGETTASGKNRLDWVLEEDIDIVIIELGANDGLRGIPLTETASNLQAMVDQVQKELPNAKIILAGMKIPPNMGPEYTAEFENIFPNLASEEQIAIIPFLLEGVAGIPELNQADGIHPTEKGQKLVAENVWKVLKPML</sequence>
<feature type="domain" description="SGNH hydrolase-type esterase" evidence="1">
    <location>
        <begin position="57"/>
        <end position="220"/>
    </location>
</feature>
<dbReference type="GO" id="GO:0006629">
    <property type="term" value="P:lipid metabolic process"/>
    <property type="evidence" value="ECO:0007669"/>
    <property type="project" value="InterPro"/>
</dbReference>
<dbReference type="InterPro" id="IPR013830">
    <property type="entry name" value="SGNH_hydro"/>
</dbReference>
<dbReference type="CDD" id="cd01822">
    <property type="entry name" value="Lysophospholipase_L1_like"/>
    <property type="match status" value="1"/>
</dbReference>
<dbReference type="Gene3D" id="3.40.50.1110">
    <property type="entry name" value="SGNH hydrolase"/>
    <property type="match status" value="1"/>
</dbReference>
<protein>
    <submittedName>
        <fullName evidence="2">Arylesterase</fullName>
    </submittedName>
</protein>
<dbReference type="RefSeq" id="WP_293287522.1">
    <property type="nucleotide sequence ID" value="NZ_CP157804.1"/>
</dbReference>
<dbReference type="SUPFAM" id="SSF52266">
    <property type="entry name" value="SGNH hydrolase"/>
    <property type="match status" value="1"/>
</dbReference>
<dbReference type="InterPro" id="IPR051532">
    <property type="entry name" value="Ester_Hydrolysis_Enzymes"/>
</dbReference>
<gene>
    <name evidence="2" type="ORF">ABNE31_08765</name>
</gene>
<dbReference type="InterPro" id="IPR036514">
    <property type="entry name" value="SGNH_hydro_sf"/>
</dbReference>
<dbReference type="PANTHER" id="PTHR30383:SF24">
    <property type="entry name" value="THIOESTERASE 1_PROTEASE 1_LYSOPHOSPHOLIPASE L1"/>
    <property type="match status" value="1"/>
</dbReference>
<proteinExistence type="predicted"/>
<dbReference type="Pfam" id="PF13472">
    <property type="entry name" value="Lipase_GDSL_2"/>
    <property type="match status" value="1"/>
</dbReference>
<dbReference type="PROSITE" id="PS51257">
    <property type="entry name" value="PROKAR_LIPOPROTEIN"/>
    <property type="match status" value="1"/>
</dbReference>
<name>A0AAU7MTN7_9FLAO</name>
<dbReference type="KEGG" id="fld:ABNE31_08765"/>
<organism evidence="2">
    <name type="scientific">Flagellimonas sp. MMG031</name>
    <dbReference type="NCBI Taxonomy" id="3158549"/>
    <lineage>
        <taxon>Bacteria</taxon>
        <taxon>Pseudomonadati</taxon>
        <taxon>Bacteroidota</taxon>
        <taxon>Flavobacteriia</taxon>
        <taxon>Flavobacteriales</taxon>
        <taxon>Flavobacteriaceae</taxon>
        <taxon>Flagellimonas</taxon>
    </lineage>
</organism>
<dbReference type="AlphaFoldDB" id="A0AAU7MTN7"/>
<dbReference type="PANTHER" id="PTHR30383">
    <property type="entry name" value="THIOESTERASE 1/PROTEASE 1/LYSOPHOSPHOLIPASE L1"/>
    <property type="match status" value="1"/>
</dbReference>
<evidence type="ECO:0000313" key="2">
    <source>
        <dbReference type="EMBL" id="XBQ21693.1"/>
    </source>
</evidence>
<dbReference type="GO" id="GO:0004622">
    <property type="term" value="F:phosphatidylcholine lysophospholipase activity"/>
    <property type="evidence" value="ECO:0007669"/>
    <property type="project" value="TreeGrafter"/>
</dbReference>
<accession>A0AAU7MTN7</accession>
<dbReference type="EMBL" id="CP157804">
    <property type="protein sequence ID" value="XBQ21693.1"/>
    <property type="molecule type" value="Genomic_DNA"/>
</dbReference>
<evidence type="ECO:0000259" key="1">
    <source>
        <dbReference type="Pfam" id="PF13472"/>
    </source>
</evidence>
<dbReference type="PROSITE" id="PS01098">
    <property type="entry name" value="LIPASE_GDSL_SER"/>
    <property type="match status" value="1"/>
</dbReference>
<reference evidence="2" key="1">
    <citation type="submission" date="2024-05" db="EMBL/GenBank/DDBJ databases">
        <title>Draft Genome Sequences of Flagellimonas sp. MMG031 and Marinobacter sp. MMG032 Isolated from the dinoflagellate Symbiodinium pilosum.</title>
        <authorList>
            <person name="Shikuma N.J."/>
            <person name="Farrell M.V."/>
        </authorList>
    </citation>
    <scope>NUCLEOTIDE SEQUENCE</scope>
    <source>
        <strain evidence="2">MMG031</strain>
    </source>
</reference>
<dbReference type="InterPro" id="IPR008265">
    <property type="entry name" value="Lipase_GDSL_AS"/>
</dbReference>